<dbReference type="Gene3D" id="3.40.720.10">
    <property type="entry name" value="Alkaline Phosphatase, subunit A"/>
    <property type="match status" value="1"/>
</dbReference>
<dbReference type="SUPFAM" id="SSF53649">
    <property type="entry name" value="Alkaline phosphatase-like"/>
    <property type="match status" value="1"/>
</dbReference>
<protein>
    <submittedName>
        <fullName evidence="8">Acetylglucosamine-6-sulfatase</fullName>
    </submittedName>
</protein>
<dbReference type="RefSeq" id="WP_338689657.1">
    <property type="nucleotide sequence ID" value="NZ_AP024702.1"/>
</dbReference>
<name>A0ABN6H2Z5_9BACT</name>
<evidence type="ECO:0000259" key="7">
    <source>
        <dbReference type="Pfam" id="PF00884"/>
    </source>
</evidence>
<evidence type="ECO:0000256" key="3">
    <source>
        <dbReference type="ARBA" id="ARBA00022801"/>
    </source>
</evidence>
<sequence>MKTRPITIAIACLLHATVLNAADRKPNFLFIYTDDQRWDAMGVVQREQGDAARFPWLKTPHMDRLAAEGVRFRNAFVTLSLCAPSRSAFLTGRYNHNNGVIDNHTPFPVDNVSHASLMRAAGYTTAYIGKWHHGTQSGKRPGFDYSASFVGQGHYFDCPVEINGKSTPTKGWIDDVSTDYAIDFIKQHRDTPFSMILGFKSPHGPRGGENLPERLRSLFKGEKSRPVPNLLSPAIYRTTAGQTKPRPDLTRQAAGPMVVAPHLDYMRHIAGADEGVGRILKTLDDLELTDQTVIVFTSDNGYYLGEHGLGDKRSMYEESLRIPMLVRYPKLFPKGGTCDDMVLNIDLAPTFLDLAGVPVPDSMQGKSWVPLLTGEQVDWRKSFLAEYFFEERFENTPTLVGIRTTRGKLVRYPGHPEWTEAFDLSADPYETDNLIQSDTAGELSRQLKKELNEQIKATGYHEPPGADKPGAAGATTGKKPKGGGAGKRK</sequence>
<comment type="similarity">
    <text evidence="1">Belongs to the sulfatase family.</text>
</comment>
<evidence type="ECO:0000256" key="2">
    <source>
        <dbReference type="ARBA" id="ARBA00022729"/>
    </source>
</evidence>
<evidence type="ECO:0000256" key="5">
    <source>
        <dbReference type="SAM" id="MobiDB-lite"/>
    </source>
</evidence>
<evidence type="ECO:0000313" key="8">
    <source>
        <dbReference type="EMBL" id="BCX47443.1"/>
    </source>
</evidence>
<dbReference type="PANTHER" id="PTHR43108:SF6">
    <property type="entry name" value="N-SULPHOGLUCOSAMINE SULPHOHYDROLASE"/>
    <property type="match status" value="1"/>
</dbReference>
<dbReference type="EMBL" id="AP024702">
    <property type="protein sequence ID" value="BCX47443.1"/>
    <property type="molecule type" value="Genomic_DNA"/>
</dbReference>
<dbReference type="InterPro" id="IPR024607">
    <property type="entry name" value="Sulfatase_CS"/>
</dbReference>
<feature type="compositionally biased region" description="Basic residues" evidence="5">
    <location>
        <begin position="478"/>
        <end position="489"/>
    </location>
</feature>
<feature type="region of interest" description="Disordered" evidence="5">
    <location>
        <begin position="450"/>
        <end position="489"/>
    </location>
</feature>
<dbReference type="PANTHER" id="PTHR43108">
    <property type="entry name" value="N-ACETYLGLUCOSAMINE-6-SULFATASE FAMILY MEMBER"/>
    <property type="match status" value="1"/>
</dbReference>
<dbReference type="PROSITE" id="PS00523">
    <property type="entry name" value="SULFATASE_1"/>
    <property type="match status" value="1"/>
</dbReference>
<dbReference type="Pfam" id="PF00884">
    <property type="entry name" value="Sulfatase"/>
    <property type="match status" value="1"/>
</dbReference>
<feature type="compositionally biased region" description="Low complexity" evidence="5">
    <location>
        <begin position="467"/>
        <end position="477"/>
    </location>
</feature>
<reference evidence="8 9" key="1">
    <citation type="submission" date="2021-06" db="EMBL/GenBank/DDBJ databases">
        <title>Complete genome of Haloferula helveola possessing various polysaccharide degrading enzymes.</title>
        <authorList>
            <person name="Takami H."/>
            <person name="Huang C."/>
            <person name="Hamasaki K."/>
        </authorList>
    </citation>
    <scope>NUCLEOTIDE SEQUENCE [LARGE SCALE GENOMIC DNA]</scope>
    <source>
        <strain evidence="8 9">CN-1</strain>
    </source>
</reference>
<feature type="domain" description="Sulfatase N-terminal" evidence="7">
    <location>
        <begin position="26"/>
        <end position="357"/>
    </location>
</feature>
<dbReference type="InterPro" id="IPR000917">
    <property type="entry name" value="Sulfatase_N"/>
</dbReference>
<organism evidence="8 9">
    <name type="scientific">Haloferula helveola</name>
    <dbReference type="NCBI Taxonomy" id="490095"/>
    <lineage>
        <taxon>Bacteria</taxon>
        <taxon>Pseudomonadati</taxon>
        <taxon>Verrucomicrobiota</taxon>
        <taxon>Verrucomicrobiia</taxon>
        <taxon>Verrucomicrobiales</taxon>
        <taxon>Verrucomicrobiaceae</taxon>
        <taxon>Haloferula</taxon>
    </lineage>
</organism>
<dbReference type="InterPro" id="IPR017850">
    <property type="entry name" value="Alkaline_phosphatase_core_sf"/>
</dbReference>
<evidence type="ECO:0000313" key="9">
    <source>
        <dbReference type="Proteomes" id="UP001374893"/>
    </source>
</evidence>
<dbReference type="PROSITE" id="PS00149">
    <property type="entry name" value="SULFATASE_2"/>
    <property type="match status" value="1"/>
</dbReference>
<feature type="signal peptide" evidence="6">
    <location>
        <begin position="1"/>
        <end position="21"/>
    </location>
</feature>
<keyword evidence="4" id="KW-0325">Glycoprotein</keyword>
<feature type="chain" id="PRO_5046373773" evidence="6">
    <location>
        <begin position="22"/>
        <end position="489"/>
    </location>
</feature>
<keyword evidence="3" id="KW-0378">Hydrolase</keyword>
<evidence type="ECO:0000256" key="6">
    <source>
        <dbReference type="SAM" id="SignalP"/>
    </source>
</evidence>
<proteinExistence type="inferred from homology"/>
<keyword evidence="9" id="KW-1185">Reference proteome</keyword>
<evidence type="ECO:0000256" key="4">
    <source>
        <dbReference type="ARBA" id="ARBA00023180"/>
    </source>
</evidence>
<keyword evidence="2 6" id="KW-0732">Signal</keyword>
<dbReference type="CDD" id="cd16031">
    <property type="entry name" value="G6S_like"/>
    <property type="match status" value="1"/>
</dbReference>
<accession>A0ABN6H2Z5</accession>
<evidence type="ECO:0000256" key="1">
    <source>
        <dbReference type="ARBA" id="ARBA00008779"/>
    </source>
</evidence>
<dbReference type="Proteomes" id="UP001374893">
    <property type="component" value="Chromosome"/>
</dbReference>
<gene>
    <name evidence="8" type="ORF">HAHE_13510</name>
</gene>